<dbReference type="PANTHER" id="PTHR24270">
    <property type="entry name" value="LOW-DENSITY LIPOPROTEIN RECEPTOR-RELATED"/>
    <property type="match status" value="1"/>
</dbReference>
<evidence type="ECO:0000313" key="12">
    <source>
        <dbReference type="Proteomes" id="UP000663855"/>
    </source>
</evidence>
<dbReference type="AlphaFoldDB" id="A0A815HG91"/>
<evidence type="ECO:0000259" key="10">
    <source>
        <dbReference type="PROSITE" id="PS50026"/>
    </source>
</evidence>
<keyword evidence="7 8" id="KW-1015">Disulfide bond</keyword>
<dbReference type="GO" id="GO:0012505">
    <property type="term" value="C:endomembrane system"/>
    <property type="evidence" value="ECO:0007669"/>
    <property type="project" value="UniProtKB-SubCell"/>
</dbReference>
<dbReference type="PANTHER" id="PTHR24270:SF63">
    <property type="entry name" value="TERRIBLY REDUCED OPTIC LOBES, ISOFORM B"/>
    <property type="match status" value="1"/>
</dbReference>
<keyword evidence="5" id="KW-1133">Transmembrane helix</keyword>
<dbReference type="PROSITE" id="PS00022">
    <property type="entry name" value="EGF_1"/>
    <property type="match status" value="3"/>
</dbReference>
<dbReference type="InterPro" id="IPR036055">
    <property type="entry name" value="LDL_receptor-like_sf"/>
</dbReference>
<evidence type="ECO:0000256" key="7">
    <source>
        <dbReference type="ARBA" id="ARBA00023157"/>
    </source>
</evidence>
<dbReference type="InterPro" id="IPR000742">
    <property type="entry name" value="EGF"/>
</dbReference>
<feature type="non-terminal residue" evidence="11">
    <location>
        <position position="1"/>
    </location>
</feature>
<accession>A0A815HG91</accession>
<evidence type="ECO:0000256" key="9">
    <source>
        <dbReference type="PROSITE-ProRule" id="PRU00124"/>
    </source>
</evidence>
<evidence type="ECO:0000256" key="3">
    <source>
        <dbReference type="ARBA" id="ARBA00022692"/>
    </source>
</evidence>
<dbReference type="SMART" id="SM00192">
    <property type="entry name" value="LDLa"/>
    <property type="match status" value="4"/>
</dbReference>
<evidence type="ECO:0000256" key="6">
    <source>
        <dbReference type="ARBA" id="ARBA00023136"/>
    </source>
</evidence>
<evidence type="ECO:0000256" key="1">
    <source>
        <dbReference type="ARBA" id="ARBA00004167"/>
    </source>
</evidence>
<evidence type="ECO:0000256" key="8">
    <source>
        <dbReference type="PROSITE-ProRule" id="PRU00076"/>
    </source>
</evidence>
<evidence type="ECO:0000313" key="11">
    <source>
        <dbReference type="EMBL" id="CAF1350400.1"/>
    </source>
</evidence>
<dbReference type="PROSITE" id="PS01209">
    <property type="entry name" value="LDLRA_1"/>
    <property type="match status" value="1"/>
</dbReference>
<feature type="disulfide bond" evidence="9">
    <location>
        <begin position="477"/>
        <end position="492"/>
    </location>
</feature>
<evidence type="ECO:0000256" key="4">
    <source>
        <dbReference type="ARBA" id="ARBA00022737"/>
    </source>
</evidence>
<keyword evidence="3" id="KW-0812">Transmembrane</keyword>
<organism evidence="11 12">
    <name type="scientific">Rotaria magnacalcarata</name>
    <dbReference type="NCBI Taxonomy" id="392030"/>
    <lineage>
        <taxon>Eukaryota</taxon>
        <taxon>Metazoa</taxon>
        <taxon>Spiralia</taxon>
        <taxon>Gnathifera</taxon>
        <taxon>Rotifera</taxon>
        <taxon>Eurotatoria</taxon>
        <taxon>Bdelloidea</taxon>
        <taxon>Philodinida</taxon>
        <taxon>Philodinidae</taxon>
        <taxon>Rotaria</taxon>
    </lineage>
</organism>
<dbReference type="InterPro" id="IPR002172">
    <property type="entry name" value="LDrepeatLR_classA_rpt"/>
</dbReference>
<dbReference type="SUPFAM" id="SSF57424">
    <property type="entry name" value="LDL receptor-like module"/>
    <property type="match status" value="2"/>
</dbReference>
<feature type="disulfide bond" evidence="9">
    <location>
        <begin position="63"/>
        <end position="75"/>
    </location>
</feature>
<feature type="domain" description="EGF-like" evidence="10">
    <location>
        <begin position="714"/>
        <end position="750"/>
    </location>
</feature>
<feature type="disulfide bond" evidence="8">
    <location>
        <begin position="740"/>
        <end position="749"/>
    </location>
</feature>
<dbReference type="Gene3D" id="4.10.400.10">
    <property type="entry name" value="Low-density Lipoprotein Receptor"/>
    <property type="match status" value="1"/>
</dbReference>
<comment type="caution">
    <text evidence="8">Lacks conserved residue(s) required for the propagation of feature annotation.</text>
</comment>
<dbReference type="EMBL" id="CAJNOV010009092">
    <property type="protein sequence ID" value="CAF1350400.1"/>
    <property type="molecule type" value="Genomic_DNA"/>
</dbReference>
<dbReference type="InterPro" id="IPR050685">
    <property type="entry name" value="LDLR"/>
</dbReference>
<dbReference type="CDD" id="cd00112">
    <property type="entry name" value="LDLa"/>
    <property type="match status" value="1"/>
</dbReference>
<comment type="caution">
    <text evidence="11">The sequence shown here is derived from an EMBL/GenBank/DDBJ whole genome shotgun (WGS) entry which is preliminary data.</text>
</comment>
<dbReference type="GO" id="GO:0016192">
    <property type="term" value="P:vesicle-mediated transport"/>
    <property type="evidence" value="ECO:0007669"/>
    <property type="project" value="UniProtKB-ARBA"/>
</dbReference>
<sequence>LSVQPKVHIVDAITHSTCYVLLKCDRGAEPMCLDWREVCDGRIDCLNDGVDESQCFQLEINECSENEYRCHNGLCIPKKYWQDGFDEAECLDKSDLSYSVPCPDTYLRLSMFICEEYACRSDEGRFSCGDGECVEDFSECQNGRHLLLIESLSVQGDLSDNCWIAMVCLSKIVDHVNEISCKQFLNLSQILSKLENCKYPIQFPTTPVLLGHVRFLYAPKQTFNINVELALLPDYVCYDEELCDFLTPTFRYENLACRHGYQIGIGSDVEVYDWKSIIDLIKPYFRGCSTRRDYNIVLPHSSLYVCKNSSKYISNHRLVDGISDCVLNDDEEVLKLRCSLNHPYRFHCLNDSQCQSISLLRNICQSERQTNFDQILFYEICDRAVDWNPMIVNGRNHSDETDCENWPCNNVYTRCDEFWSCSNGYDEEDSNQVGDGIIDCQGASDEIEYCRESNEYHRTRGFYCQSDRKCVQHRELCDGNQDCLEGDDENFCTDRSQLCEKSNFHNLADADYVFCQIGSIRKPSFSLETASIYPPLPIVQINPVNNQLNEQYIYSSPGKFSLPNICNYGLQVYHWLGFDNISIVCFCPPNYYGDQCQFQNQRVSLTLRLGLVERQLPYAIVISFFEDDNDRQEIYSYHQLTYLPKDGCGRSFNMYLLYSSPPKNNSKNCSIHIDAFDKSSLTFLASWHLKVPFLFLPVNRLAVFLTLPISRTSRLSHCPLQCYKGTCVKYLNEERFFCLCYSGWSGAKCHIQIDCTNCSSNSICVGTIRNRSICVCPLGTCMKFLNEERFFCRCDSGWSGAQCQIQIDCSNCSSNSICIGSIRNQPICVCPTVVLKIDISYYLAVLQQDKSDNISTTVGSAQRCAPFQELFSSELLALPRIHRLKNYHIPCQNNVDLQCFIDEFYMCLCTVEHQTNCFLFDFNNSFVCTDDVYCENGGACLQDRPQCPESILCACVDCFFGDRCQFYAKGIGLTLDDMLRYAIRPNIAFNKQSTAIKLSAALTMVIFVVGWLN</sequence>
<keyword evidence="8" id="KW-0245">EGF-like domain</keyword>
<evidence type="ECO:0000256" key="2">
    <source>
        <dbReference type="ARBA" id="ARBA00004308"/>
    </source>
</evidence>
<keyword evidence="4" id="KW-0677">Repeat</keyword>
<protein>
    <recommendedName>
        <fullName evidence="10">EGF-like domain-containing protein</fullName>
    </recommendedName>
</protein>
<dbReference type="Proteomes" id="UP000663855">
    <property type="component" value="Unassembled WGS sequence"/>
</dbReference>
<dbReference type="Gene3D" id="2.40.128.620">
    <property type="match status" value="1"/>
</dbReference>
<proteinExistence type="predicted"/>
<dbReference type="PROSITE" id="PS50026">
    <property type="entry name" value="EGF_3"/>
    <property type="match status" value="1"/>
</dbReference>
<feature type="non-terminal residue" evidence="11">
    <location>
        <position position="1013"/>
    </location>
</feature>
<dbReference type="PRINTS" id="PR00261">
    <property type="entry name" value="LDLRECEPTOR"/>
</dbReference>
<dbReference type="PROSITE" id="PS50068">
    <property type="entry name" value="LDLRA_2"/>
    <property type="match status" value="2"/>
</dbReference>
<evidence type="ECO:0000256" key="5">
    <source>
        <dbReference type="ARBA" id="ARBA00022989"/>
    </source>
</evidence>
<comment type="subcellular location">
    <subcellularLocation>
        <location evidence="2">Endomembrane system</location>
    </subcellularLocation>
    <subcellularLocation>
        <location evidence="1">Membrane</location>
        <topology evidence="1">Single-pass membrane protein</topology>
    </subcellularLocation>
</comment>
<name>A0A815HG91_9BILA</name>
<dbReference type="Gene3D" id="2.10.25.10">
    <property type="entry name" value="Laminin"/>
    <property type="match status" value="1"/>
</dbReference>
<reference evidence="11" key="1">
    <citation type="submission" date="2021-02" db="EMBL/GenBank/DDBJ databases">
        <authorList>
            <person name="Nowell W R."/>
        </authorList>
    </citation>
    <scope>NUCLEOTIDE SEQUENCE</scope>
</reference>
<dbReference type="PROSITE" id="PS01186">
    <property type="entry name" value="EGF_2"/>
    <property type="match status" value="2"/>
</dbReference>
<keyword evidence="6" id="KW-0472">Membrane</keyword>
<dbReference type="SMART" id="SM00181">
    <property type="entry name" value="EGF"/>
    <property type="match status" value="5"/>
</dbReference>
<dbReference type="GO" id="GO:0005886">
    <property type="term" value="C:plasma membrane"/>
    <property type="evidence" value="ECO:0007669"/>
    <property type="project" value="TreeGrafter"/>
</dbReference>
<gene>
    <name evidence="11" type="ORF">CJN711_LOCUS19394</name>
</gene>
<dbReference type="InterPro" id="IPR023415">
    <property type="entry name" value="LDLR_class-A_CS"/>
</dbReference>